<reference evidence="2" key="1">
    <citation type="submission" date="2016-10" db="EMBL/GenBank/DDBJ databases">
        <authorList>
            <person name="Varghese N."/>
            <person name="Submissions S."/>
        </authorList>
    </citation>
    <scope>NUCLEOTIDE SEQUENCE [LARGE SCALE GENOMIC DNA]</scope>
    <source>
        <strain evidence="2">DSM 26471</strain>
    </source>
</reference>
<dbReference type="STRING" id="588602.SAMN04487991_0051"/>
<evidence type="ECO:0008006" key="3">
    <source>
        <dbReference type="Google" id="ProtNLM"/>
    </source>
</evidence>
<dbReference type="EMBL" id="FORH01000001">
    <property type="protein sequence ID" value="SFI48560.1"/>
    <property type="molecule type" value="Genomic_DNA"/>
</dbReference>
<accession>A0A1I3IL10</accession>
<proteinExistence type="predicted"/>
<evidence type="ECO:0000313" key="1">
    <source>
        <dbReference type="EMBL" id="SFI48560.1"/>
    </source>
</evidence>
<keyword evidence="2" id="KW-1185">Reference proteome</keyword>
<dbReference type="AlphaFoldDB" id="A0A1I3IL10"/>
<dbReference type="OrthoDB" id="7874921at2"/>
<protein>
    <recommendedName>
        <fullName evidence="3">Dihydroorotate dehydrogenase</fullName>
    </recommendedName>
</protein>
<name>A0A1I3IL10_9RHOB</name>
<evidence type="ECO:0000313" key="2">
    <source>
        <dbReference type="Proteomes" id="UP000199630"/>
    </source>
</evidence>
<dbReference type="RefSeq" id="WP_090055442.1">
    <property type="nucleotide sequence ID" value="NZ_FORH01000001.1"/>
</dbReference>
<sequence length="161" mass="16430">MTDRDNKRMNELTDQALDALFSEARAETAMPSADLMARIMADAEAEIAASAAAERARIESLRPQPQRHPLIAAMVAALGGWRTVAGLATAGVAGLGIGLGAPAAVTSLALDGYGGSYSIGGYSAGSDGSVVLSAETRSDMTSSGYVLDAFVPSFYDLAAEG</sequence>
<organism evidence="1 2">
    <name type="scientific">Celeribacter neptunius</name>
    <dbReference type="NCBI Taxonomy" id="588602"/>
    <lineage>
        <taxon>Bacteria</taxon>
        <taxon>Pseudomonadati</taxon>
        <taxon>Pseudomonadota</taxon>
        <taxon>Alphaproteobacteria</taxon>
        <taxon>Rhodobacterales</taxon>
        <taxon>Roseobacteraceae</taxon>
        <taxon>Celeribacter</taxon>
    </lineage>
</organism>
<gene>
    <name evidence="1" type="ORF">SAMN04487991_0051</name>
</gene>
<dbReference type="Proteomes" id="UP000199630">
    <property type="component" value="Unassembled WGS sequence"/>
</dbReference>